<comment type="caution">
    <text evidence="1">The sequence shown here is derived from an EMBL/GenBank/DDBJ whole genome shotgun (WGS) entry which is preliminary data.</text>
</comment>
<dbReference type="Proteomes" id="UP001375382">
    <property type="component" value="Unassembled WGS sequence"/>
</dbReference>
<reference evidence="1 2" key="1">
    <citation type="journal article" date="2023" name="Ecotoxicol. Environ. Saf.">
        <title>Mercury remediation potential of mercury-resistant strain Rheinheimera metallidurans sp. nov. isolated from a municipal waste dumping site.</title>
        <authorList>
            <person name="Yadav V."/>
            <person name="Manjhi A."/>
            <person name="Vadakedath N."/>
        </authorList>
    </citation>
    <scope>NUCLEOTIDE SEQUENCE [LARGE SCALE GENOMIC DNA]</scope>
    <source>
        <strain evidence="1 2">E-49</strain>
    </source>
</reference>
<keyword evidence="2" id="KW-1185">Reference proteome</keyword>
<sequence>MYLFSMVINQGRSALAKALPLVSEKESLPSLIHQRMAALADKPTYLGTRSDALSNRILQFSS</sequence>
<organism evidence="1 2">
    <name type="scientific">Rheinheimera muenzenbergensis</name>
    <dbReference type="NCBI Taxonomy" id="1193628"/>
    <lineage>
        <taxon>Bacteria</taxon>
        <taxon>Pseudomonadati</taxon>
        <taxon>Pseudomonadota</taxon>
        <taxon>Gammaproteobacteria</taxon>
        <taxon>Chromatiales</taxon>
        <taxon>Chromatiaceae</taxon>
        <taxon>Rheinheimera</taxon>
    </lineage>
</organism>
<protein>
    <submittedName>
        <fullName evidence="1">Uncharacterized protein</fullName>
    </submittedName>
</protein>
<gene>
    <name evidence="1" type="ORF">MN202_02750</name>
</gene>
<evidence type="ECO:0000313" key="1">
    <source>
        <dbReference type="EMBL" id="MEH8016142.1"/>
    </source>
</evidence>
<name>A0ABU8C2N9_9GAMM</name>
<dbReference type="RefSeq" id="WP_335734560.1">
    <property type="nucleotide sequence ID" value="NZ_JALAAR010000002.1"/>
</dbReference>
<dbReference type="EMBL" id="JALAAR010000002">
    <property type="protein sequence ID" value="MEH8016142.1"/>
    <property type="molecule type" value="Genomic_DNA"/>
</dbReference>
<proteinExistence type="predicted"/>
<accession>A0ABU8C2N9</accession>
<evidence type="ECO:0000313" key="2">
    <source>
        <dbReference type="Proteomes" id="UP001375382"/>
    </source>
</evidence>